<comment type="cofactor">
    <cofactor evidence="6">
        <name>a divalent metal cation</name>
        <dbReference type="ChEBI" id="CHEBI:60240"/>
    </cofactor>
</comment>
<reference evidence="7 8" key="1">
    <citation type="submission" date="2017-02" db="EMBL/GenBank/DDBJ databases">
        <title>Ketogulonicigenium robustum SPU B003 Genome sequencing and assembly.</title>
        <authorList>
            <person name="Li Y."/>
            <person name="Liu L."/>
            <person name="Wang C."/>
            <person name="Zhang M."/>
            <person name="Zhang T."/>
            <person name="Zhang Y."/>
        </authorList>
    </citation>
    <scope>NUCLEOTIDE SEQUENCE [LARGE SCALE GENOMIC DNA]</scope>
    <source>
        <strain evidence="7 8">SPU_B003</strain>
    </source>
</reference>
<evidence type="ECO:0000313" key="7">
    <source>
        <dbReference type="EMBL" id="ARO15125.1"/>
    </source>
</evidence>
<dbReference type="EMBL" id="CP019937">
    <property type="protein sequence ID" value="ARO15125.1"/>
    <property type="molecule type" value="Genomic_DNA"/>
</dbReference>
<dbReference type="Gene3D" id="2.60.200.30">
    <property type="entry name" value="Probable inorganic polyphosphate/atp-NAD kinase, domain 2"/>
    <property type="match status" value="1"/>
</dbReference>
<feature type="binding site" evidence="6">
    <location>
        <position position="235"/>
    </location>
    <ligand>
        <name>NAD(+)</name>
        <dbReference type="ChEBI" id="CHEBI:57540"/>
    </ligand>
</feature>
<evidence type="ECO:0000256" key="1">
    <source>
        <dbReference type="ARBA" id="ARBA00022679"/>
    </source>
</evidence>
<comment type="function">
    <text evidence="6">Involved in the regulation of the intracellular balance of NAD and NADP, and is a key enzyme in the biosynthesis of NADP. Catalyzes specifically the phosphorylation on 2'-hydroxyl of the adenosine moiety of NAD to yield NADP.</text>
</comment>
<feature type="binding site" evidence="6">
    <location>
        <begin position="63"/>
        <end position="64"/>
    </location>
    <ligand>
        <name>NAD(+)</name>
        <dbReference type="ChEBI" id="CHEBI:57540"/>
    </ligand>
</feature>
<organism evidence="7 8">
    <name type="scientific">Ketogulonicigenium robustum</name>
    <dbReference type="NCBI Taxonomy" id="92947"/>
    <lineage>
        <taxon>Bacteria</taxon>
        <taxon>Pseudomonadati</taxon>
        <taxon>Pseudomonadota</taxon>
        <taxon>Alphaproteobacteria</taxon>
        <taxon>Rhodobacterales</taxon>
        <taxon>Roseobacteraceae</taxon>
        <taxon>Ketogulonicigenium</taxon>
    </lineage>
</organism>
<dbReference type="AlphaFoldDB" id="A0A1W6P0U0"/>
<keyword evidence="1 6" id="KW-0808">Transferase</keyword>
<keyword evidence="3 6" id="KW-0521">NADP</keyword>
<keyword evidence="6" id="KW-0067">ATP-binding</keyword>
<dbReference type="Proteomes" id="UP000242447">
    <property type="component" value="Chromosome"/>
</dbReference>
<evidence type="ECO:0000256" key="6">
    <source>
        <dbReference type="HAMAP-Rule" id="MF_00361"/>
    </source>
</evidence>
<keyword evidence="6" id="KW-0547">Nucleotide-binding</keyword>
<dbReference type="STRING" id="92947.BVG79_01781"/>
<accession>A0A1W6P0U0</accession>
<dbReference type="KEGG" id="kro:BVG79_01781"/>
<evidence type="ECO:0000256" key="2">
    <source>
        <dbReference type="ARBA" id="ARBA00022777"/>
    </source>
</evidence>
<dbReference type="GO" id="GO:0006741">
    <property type="term" value="P:NADP+ biosynthetic process"/>
    <property type="evidence" value="ECO:0007669"/>
    <property type="project" value="UniProtKB-UniRule"/>
</dbReference>
<feature type="binding site" evidence="6">
    <location>
        <position position="163"/>
    </location>
    <ligand>
        <name>NAD(+)</name>
        <dbReference type="ChEBI" id="CHEBI:57540"/>
    </ligand>
</feature>
<dbReference type="PANTHER" id="PTHR20275">
    <property type="entry name" value="NAD KINASE"/>
    <property type="match status" value="1"/>
</dbReference>
<dbReference type="InterPro" id="IPR016064">
    <property type="entry name" value="NAD/diacylglycerol_kinase_sf"/>
</dbReference>
<dbReference type="InterPro" id="IPR017438">
    <property type="entry name" value="ATP-NAD_kinase_N"/>
</dbReference>
<keyword evidence="6" id="KW-0963">Cytoplasm</keyword>
<dbReference type="NCBIfam" id="NF003406">
    <property type="entry name" value="PRK04761.1"/>
    <property type="match status" value="1"/>
</dbReference>
<dbReference type="Pfam" id="PF20143">
    <property type="entry name" value="NAD_kinase_C"/>
    <property type="match status" value="1"/>
</dbReference>
<comment type="similarity">
    <text evidence="6">Belongs to the NAD kinase family.</text>
</comment>
<dbReference type="InterPro" id="IPR002504">
    <property type="entry name" value="NADK"/>
</dbReference>
<evidence type="ECO:0000256" key="4">
    <source>
        <dbReference type="ARBA" id="ARBA00023027"/>
    </source>
</evidence>
<dbReference type="GO" id="GO:0051287">
    <property type="term" value="F:NAD binding"/>
    <property type="evidence" value="ECO:0007669"/>
    <property type="project" value="UniProtKB-ARBA"/>
</dbReference>
<dbReference type="InterPro" id="IPR017437">
    <property type="entry name" value="ATP-NAD_kinase_PpnK-typ_C"/>
</dbReference>
<feature type="binding site" evidence="6">
    <location>
        <position position="198"/>
    </location>
    <ligand>
        <name>NAD(+)</name>
        <dbReference type="ChEBI" id="CHEBI:57540"/>
    </ligand>
</feature>
<dbReference type="GO" id="GO:0019674">
    <property type="term" value="P:NAD+ metabolic process"/>
    <property type="evidence" value="ECO:0007669"/>
    <property type="project" value="InterPro"/>
</dbReference>
<comment type="catalytic activity">
    <reaction evidence="5 6">
        <text>NAD(+) + ATP = ADP + NADP(+) + H(+)</text>
        <dbReference type="Rhea" id="RHEA:18629"/>
        <dbReference type="ChEBI" id="CHEBI:15378"/>
        <dbReference type="ChEBI" id="CHEBI:30616"/>
        <dbReference type="ChEBI" id="CHEBI:57540"/>
        <dbReference type="ChEBI" id="CHEBI:58349"/>
        <dbReference type="ChEBI" id="CHEBI:456216"/>
        <dbReference type="EC" id="2.7.1.23"/>
    </reaction>
</comment>
<dbReference type="HAMAP" id="MF_00361">
    <property type="entry name" value="NAD_kinase"/>
    <property type="match status" value="1"/>
</dbReference>
<evidence type="ECO:0000313" key="8">
    <source>
        <dbReference type="Proteomes" id="UP000242447"/>
    </source>
</evidence>
<dbReference type="GO" id="GO:0046872">
    <property type="term" value="F:metal ion binding"/>
    <property type="evidence" value="ECO:0007669"/>
    <property type="project" value="UniProtKB-UniRule"/>
</dbReference>
<dbReference type="EC" id="2.7.1.23" evidence="6"/>
<dbReference type="Pfam" id="PF01513">
    <property type="entry name" value="NAD_kinase"/>
    <property type="match status" value="1"/>
</dbReference>
<dbReference type="GO" id="GO:0005524">
    <property type="term" value="F:ATP binding"/>
    <property type="evidence" value="ECO:0007669"/>
    <property type="project" value="UniProtKB-KW"/>
</dbReference>
<sequence length="273" mass="29427">MPFARAPPRNWAISLSDMKMTQPRLHFAASRAPIAQAALSELVGLYGQHPMADADAIVALGGDGFMLSTLHAKESHGLPVYGMNRGTVGFLMNDYRAEGVHARVAAAEQEVIHPLRMRAVDVRGAVSEALAINEVSLLRSGPQAAKLRVYVDGRLRLPELVCDGALVSTPAGSTAYNYSAMGPILPIGSEVLALTPIAPFRPRRWRGAVLPRAAVVRIEVIDPAMRPVMANADSQPFTDIAVVEMQSEPAVSHRILFDPGHGLEERLISEQFA</sequence>
<keyword evidence="4 6" id="KW-0520">NAD</keyword>
<keyword evidence="8" id="KW-1185">Reference proteome</keyword>
<name>A0A1W6P0U0_9RHOB</name>
<feature type="binding site" evidence="6">
    <location>
        <position position="171"/>
    </location>
    <ligand>
        <name>NAD(+)</name>
        <dbReference type="ChEBI" id="CHEBI:57540"/>
    </ligand>
</feature>
<dbReference type="PANTHER" id="PTHR20275:SF0">
    <property type="entry name" value="NAD KINASE"/>
    <property type="match status" value="1"/>
</dbReference>
<evidence type="ECO:0000256" key="3">
    <source>
        <dbReference type="ARBA" id="ARBA00022857"/>
    </source>
</evidence>
<protein>
    <recommendedName>
        <fullName evidence="6">NAD kinase</fullName>
        <ecNumber evidence="6">2.7.1.23</ecNumber>
    </recommendedName>
    <alternativeName>
        <fullName evidence="6">ATP-dependent NAD kinase</fullName>
    </alternativeName>
</protein>
<proteinExistence type="inferred from homology"/>
<keyword evidence="2 6" id="KW-0418">Kinase</keyword>
<feature type="binding site" evidence="6">
    <location>
        <begin position="174"/>
        <end position="179"/>
    </location>
    <ligand>
        <name>NAD(+)</name>
        <dbReference type="ChEBI" id="CHEBI:57540"/>
    </ligand>
</feature>
<evidence type="ECO:0000256" key="5">
    <source>
        <dbReference type="ARBA" id="ARBA00047925"/>
    </source>
</evidence>
<dbReference type="GO" id="GO:0003951">
    <property type="term" value="F:NAD+ kinase activity"/>
    <property type="evidence" value="ECO:0007669"/>
    <property type="project" value="UniProtKB-UniRule"/>
</dbReference>
<comment type="subcellular location">
    <subcellularLocation>
        <location evidence="6">Cytoplasm</location>
    </subcellularLocation>
</comment>
<gene>
    <name evidence="7" type="primary">ppnK</name>
    <name evidence="6" type="synonym">nadK</name>
    <name evidence="7" type="ORF">BVG79_01781</name>
</gene>
<comment type="caution">
    <text evidence="6">Lacks conserved residue(s) required for the propagation of feature annotation.</text>
</comment>
<dbReference type="SUPFAM" id="SSF111331">
    <property type="entry name" value="NAD kinase/diacylglycerol kinase-like"/>
    <property type="match status" value="1"/>
</dbReference>
<feature type="binding site" evidence="6">
    <location>
        <begin position="133"/>
        <end position="134"/>
    </location>
    <ligand>
        <name>NAD(+)</name>
        <dbReference type="ChEBI" id="CHEBI:57540"/>
    </ligand>
</feature>
<dbReference type="GO" id="GO:0005737">
    <property type="term" value="C:cytoplasm"/>
    <property type="evidence" value="ECO:0007669"/>
    <property type="project" value="UniProtKB-SubCell"/>
</dbReference>
<feature type="active site" description="Proton acceptor" evidence="6">
    <location>
        <position position="63"/>
    </location>
</feature>
<dbReference type="Gene3D" id="3.40.50.10330">
    <property type="entry name" value="Probable inorganic polyphosphate/atp-NAD kinase, domain 1"/>
    <property type="match status" value="1"/>
</dbReference>